<feature type="domain" description="DNA-directed RNA polymerase III subunit RPC5 C-terminal" evidence="2">
    <location>
        <begin position="447"/>
        <end position="692"/>
    </location>
</feature>
<evidence type="ECO:0000256" key="1">
    <source>
        <dbReference type="SAM" id="MobiDB-lite"/>
    </source>
</evidence>
<comment type="caution">
    <text evidence="3">The sequence shown here is derived from an EMBL/GenBank/DDBJ whole genome shotgun (WGS) entry which is preliminary data.</text>
</comment>
<gene>
    <name evidence="3" type="ORF">HOLleu_17612</name>
</gene>
<dbReference type="PANTHER" id="PTHR12069">
    <property type="entry name" value="DNA-DIRECTED RNA POLYMERASES III 80 KDA POLYPEPTIDE RNA POLYMERASE III SUBUNIT 5"/>
    <property type="match status" value="1"/>
</dbReference>
<dbReference type="InterPro" id="IPR045576">
    <property type="entry name" value="RPC5_C"/>
</dbReference>
<dbReference type="OrthoDB" id="340681at2759"/>
<dbReference type="Pfam" id="PF04801">
    <property type="entry name" value="RPC5"/>
    <property type="match status" value="1"/>
</dbReference>
<keyword evidence="4" id="KW-1185">Reference proteome</keyword>
<proteinExistence type="predicted"/>
<keyword evidence="3" id="KW-0804">Transcription</keyword>
<dbReference type="AlphaFoldDB" id="A0A9Q1C1X6"/>
<evidence type="ECO:0000259" key="2">
    <source>
        <dbReference type="Pfam" id="PF19725"/>
    </source>
</evidence>
<dbReference type="GO" id="GO:0042797">
    <property type="term" value="P:tRNA transcription by RNA polymerase III"/>
    <property type="evidence" value="ECO:0007669"/>
    <property type="project" value="TreeGrafter"/>
</dbReference>
<dbReference type="Proteomes" id="UP001152320">
    <property type="component" value="Chromosome 8"/>
</dbReference>
<reference evidence="3" key="1">
    <citation type="submission" date="2021-10" db="EMBL/GenBank/DDBJ databases">
        <title>Tropical sea cucumber genome reveals ecological adaptation and Cuvierian tubules defense mechanism.</title>
        <authorList>
            <person name="Chen T."/>
        </authorList>
    </citation>
    <scope>NUCLEOTIDE SEQUENCE</scope>
    <source>
        <strain evidence="3">Nanhai2018</strain>
        <tissue evidence="3">Muscle</tissue>
    </source>
</reference>
<name>A0A9Q1C1X6_HOLLE</name>
<dbReference type="PANTHER" id="PTHR12069:SF0">
    <property type="entry name" value="DNA-DIRECTED RNA POLYMERASE III SUBUNIT RPC5"/>
    <property type="match status" value="1"/>
</dbReference>
<dbReference type="GO" id="GO:0005666">
    <property type="term" value="C:RNA polymerase III complex"/>
    <property type="evidence" value="ECO:0007669"/>
    <property type="project" value="TreeGrafter"/>
</dbReference>
<feature type="compositionally biased region" description="Basic and acidic residues" evidence="1">
    <location>
        <begin position="490"/>
        <end position="522"/>
    </location>
</feature>
<evidence type="ECO:0000313" key="3">
    <source>
        <dbReference type="EMBL" id="KAJ8036940.1"/>
    </source>
</evidence>
<dbReference type="EMBL" id="JAIZAY010000008">
    <property type="protein sequence ID" value="KAJ8036940.1"/>
    <property type="molecule type" value="Genomic_DNA"/>
</dbReference>
<dbReference type="Pfam" id="PF19725">
    <property type="entry name" value="RPC5_C"/>
    <property type="match status" value="1"/>
</dbReference>
<feature type="compositionally biased region" description="Basic and acidic residues" evidence="1">
    <location>
        <begin position="441"/>
        <end position="451"/>
    </location>
</feature>
<protein>
    <submittedName>
        <fullName evidence="3">DNA-directed RNA polymerase III subunit RPC5</fullName>
    </submittedName>
</protein>
<feature type="region of interest" description="Disordered" evidence="1">
    <location>
        <begin position="441"/>
        <end position="522"/>
    </location>
</feature>
<keyword evidence="3" id="KW-0240">DNA-directed RNA polymerase</keyword>
<feature type="region of interest" description="Disordered" evidence="1">
    <location>
        <begin position="150"/>
        <end position="173"/>
    </location>
</feature>
<accession>A0A9Q1C1X6</accession>
<evidence type="ECO:0000313" key="4">
    <source>
        <dbReference type="Proteomes" id="UP001152320"/>
    </source>
</evidence>
<sequence length="694" mass="79407">MMDEDEDPIVDEMDVFLSKELAENLFLFQYPVRPANKPYTNSHYLSARMKPKQRKVEMSIALDTAASCYARSKGEQIALNVDGGETEEDSVFNSELMDKQTLSSTDATPGSSRYAVGIIKEGELHLTPVNSIIQLRPSFNYLDQADTKVRKQSEKDAADGDTSQDEVEKEEEPKTIKVQFVRQESDIAKARREASYAFHKQKLEEEAWVPAYYIDINDPRSPKEKDGLYCSAADNEISQLSMLPKDYLSKLIPESKADESFKVQMPSNVLSITQLQSMPLVNQIKALLTNAKVLRFSQLLHYLPGLSDPSSVLIPLQQVAVLVQGCWVVKSEILYPKDTHSPNTAVPAEMLCRGRDYLMWKFTQSRCVIRKEIASTVKLLSEDVKEILEQMARPKVNQGWEFREEFDQEFVKRHPEIVQRQEMIWGALYQQLSKVLKIPEEKKRSKKKDGVEPMEVISGEERVKIARKRSQSLSHSPTKKSQSKSQSQTEKAKDVKKRLSLEESVKLSKPKDSSLHSNHTAKDGIEIESRRLLNNPDFNALSEELQENLRTFLREHFEENHVTSIFDMRRSFSLKLLELPKGHIFSAGISDRVLEEASLDIGARVLDIPWPSDNAVERKKLFGMTQGADKLDKLRLEIFKLFSEGFRHKKNIILERLKDVGPEELSKAEKDKFIRTMCVVKNHHWYLKGTISPS</sequence>
<dbReference type="InterPro" id="IPR006886">
    <property type="entry name" value="RNA_pol_III_Rpc5"/>
</dbReference>
<organism evidence="3 4">
    <name type="scientific">Holothuria leucospilota</name>
    <name type="common">Black long sea cucumber</name>
    <name type="synonym">Mertensiothuria leucospilota</name>
    <dbReference type="NCBI Taxonomy" id="206669"/>
    <lineage>
        <taxon>Eukaryota</taxon>
        <taxon>Metazoa</taxon>
        <taxon>Echinodermata</taxon>
        <taxon>Eleutherozoa</taxon>
        <taxon>Echinozoa</taxon>
        <taxon>Holothuroidea</taxon>
        <taxon>Aspidochirotacea</taxon>
        <taxon>Aspidochirotida</taxon>
        <taxon>Holothuriidae</taxon>
        <taxon>Holothuria</taxon>
    </lineage>
</organism>